<evidence type="ECO:0000256" key="1">
    <source>
        <dbReference type="ARBA" id="ARBA00001478"/>
    </source>
</evidence>
<dbReference type="NCBIfam" id="NF001899">
    <property type="entry name" value="PRK00654.1-2"/>
    <property type="match status" value="1"/>
</dbReference>
<evidence type="ECO:0000259" key="9">
    <source>
        <dbReference type="Pfam" id="PF00534"/>
    </source>
</evidence>
<dbReference type="AlphaFoldDB" id="A0A318PRJ3"/>
<feature type="domain" description="Starch synthase catalytic" evidence="10">
    <location>
        <begin position="14"/>
        <end position="257"/>
    </location>
</feature>
<keyword evidence="12" id="KW-1185">Reference proteome</keyword>
<dbReference type="InterPro" id="IPR001296">
    <property type="entry name" value="Glyco_trans_1"/>
</dbReference>
<dbReference type="HAMAP" id="MF_00484">
    <property type="entry name" value="Glycogen_synth"/>
    <property type="match status" value="1"/>
</dbReference>
<dbReference type="UniPathway" id="UPA00164"/>
<evidence type="ECO:0000256" key="7">
    <source>
        <dbReference type="ARBA" id="ARBA00023056"/>
    </source>
</evidence>
<gene>
    <name evidence="8" type="primary">glgA</name>
    <name evidence="11" type="ORF">CFR75_12760</name>
</gene>
<dbReference type="CDD" id="cd03791">
    <property type="entry name" value="GT5_Glycogen_synthase_DULL1-like"/>
    <property type="match status" value="1"/>
</dbReference>
<sequence length="544" mass="58610">MMNAVTPFSAPIRLLSVAAEMFPFVKTGGLGDVVGSLPHALGPYGVEVTTLLPGYPAVMAALPARAPVMHHPDLLGHEATLWSAHVSGLDLLVLDVPALFDRPGNPYLGPEGQDWPDNGIRFATLARMAADIAWGHTPHPRPDLVQAHDWQAGLTAAYLHHDQQAAERGGLPVATRVPVVQTIHNLAFQGRFPAACLAEFRLPPEAFSVEGCECYGAISFLKAGLYHADRITTVSPSYAQEIQTPEGGMGLDGLLRHRGDRLEGILNGISTDTWNPASDPAVHFPYMVGDTVGRAPNKRDLQAEFGLWADPDAFVVGVVSRLTAQKGIDLLADVTPRLLEGNTQLIVVGEGDREIERRLAGLQRQFPGRFACHLGYSESLGHRLPSAVDALLIPSRFEPCGLTQLGALRYGAVPIAARVGGLADTIVNANPAAVVQGAATGFLFTPIDGETLLATVAGARQLYRRNRRMWRQLQLTGAAYDVSWNDKAAHYVRLFAEMLGLDAGGRADSNVISLPSGQRGLREGRRRRIARRPPRLSRALAVPH</sequence>
<dbReference type="GO" id="GO:0005978">
    <property type="term" value="P:glycogen biosynthetic process"/>
    <property type="evidence" value="ECO:0007669"/>
    <property type="project" value="UniProtKB-UniRule"/>
</dbReference>
<protein>
    <recommendedName>
        <fullName evidence="8">Glycogen synthase</fullName>
        <ecNumber evidence="8">2.4.1.21</ecNumber>
    </recommendedName>
    <alternativeName>
        <fullName evidence="8">Starch [bacterial glycogen] synthase</fullName>
    </alternativeName>
</protein>
<comment type="pathway">
    <text evidence="3 8">Glycan biosynthesis; glycogen biosynthesis.</text>
</comment>
<dbReference type="OrthoDB" id="9808590at2"/>
<evidence type="ECO:0000256" key="5">
    <source>
        <dbReference type="ARBA" id="ARBA00022676"/>
    </source>
</evidence>
<evidence type="ECO:0000256" key="6">
    <source>
        <dbReference type="ARBA" id="ARBA00022679"/>
    </source>
</evidence>
<dbReference type="RefSeq" id="WP_061275640.1">
    <property type="nucleotide sequence ID" value="NZ_CBCRXN010000042.1"/>
</dbReference>
<keyword evidence="6 8" id="KW-0808">Transferase</keyword>
<comment type="caution">
    <text evidence="11">The sequence shown here is derived from an EMBL/GenBank/DDBJ whole genome shotgun (WGS) entry which is preliminary data.</text>
</comment>
<comment type="catalytic activity">
    <reaction evidence="1 8">
        <text>[(1-&gt;4)-alpha-D-glucosyl](n) + ADP-alpha-D-glucose = [(1-&gt;4)-alpha-D-glucosyl](n+1) + ADP + H(+)</text>
        <dbReference type="Rhea" id="RHEA:18189"/>
        <dbReference type="Rhea" id="RHEA-COMP:9584"/>
        <dbReference type="Rhea" id="RHEA-COMP:9587"/>
        <dbReference type="ChEBI" id="CHEBI:15378"/>
        <dbReference type="ChEBI" id="CHEBI:15444"/>
        <dbReference type="ChEBI" id="CHEBI:57498"/>
        <dbReference type="ChEBI" id="CHEBI:456216"/>
        <dbReference type="EC" id="2.4.1.21"/>
    </reaction>
</comment>
<dbReference type="NCBIfam" id="TIGR02095">
    <property type="entry name" value="glgA"/>
    <property type="match status" value="1"/>
</dbReference>
<dbReference type="EMBL" id="NKUC01000032">
    <property type="protein sequence ID" value="PYD56093.1"/>
    <property type="molecule type" value="Genomic_DNA"/>
</dbReference>
<comment type="similarity">
    <text evidence="4 8">Belongs to the glycosyltransferase 1 family. Bacterial/plant glycogen synthase subfamily.</text>
</comment>
<organism evidence="11 12">
    <name type="scientific">Komagataeibacter xylinus</name>
    <name type="common">Gluconacetobacter xylinus</name>
    <dbReference type="NCBI Taxonomy" id="28448"/>
    <lineage>
        <taxon>Bacteria</taxon>
        <taxon>Pseudomonadati</taxon>
        <taxon>Pseudomonadota</taxon>
        <taxon>Alphaproteobacteria</taxon>
        <taxon>Acetobacterales</taxon>
        <taxon>Acetobacteraceae</taxon>
        <taxon>Komagataeibacter</taxon>
    </lineage>
</organism>
<evidence type="ECO:0000256" key="4">
    <source>
        <dbReference type="ARBA" id="ARBA00010281"/>
    </source>
</evidence>
<dbReference type="GO" id="GO:0004373">
    <property type="term" value="F:alpha-1,4-glucan glucosyltransferase (UDP-glucose donor) activity"/>
    <property type="evidence" value="ECO:0007669"/>
    <property type="project" value="InterPro"/>
</dbReference>
<feature type="binding site" evidence="8">
    <location>
        <position position="26"/>
    </location>
    <ligand>
        <name>ADP-alpha-D-glucose</name>
        <dbReference type="ChEBI" id="CHEBI:57498"/>
    </ligand>
</feature>
<keyword evidence="5 8" id="KW-0328">Glycosyltransferase</keyword>
<dbReference type="Proteomes" id="UP000248257">
    <property type="component" value="Unassembled WGS sequence"/>
</dbReference>
<accession>A0A318PRJ3</accession>
<evidence type="ECO:0000256" key="3">
    <source>
        <dbReference type="ARBA" id="ARBA00004964"/>
    </source>
</evidence>
<name>A0A318PRJ3_KOMXY</name>
<dbReference type="InterPro" id="IPR013534">
    <property type="entry name" value="Starch_synth_cat_dom"/>
</dbReference>
<dbReference type="GO" id="GO:0005829">
    <property type="term" value="C:cytosol"/>
    <property type="evidence" value="ECO:0007669"/>
    <property type="project" value="TreeGrafter"/>
</dbReference>
<evidence type="ECO:0000256" key="8">
    <source>
        <dbReference type="HAMAP-Rule" id="MF_00484"/>
    </source>
</evidence>
<dbReference type="InterPro" id="IPR011835">
    <property type="entry name" value="GS/SS"/>
</dbReference>
<keyword evidence="7 8" id="KW-0320">Glycogen biosynthesis</keyword>
<dbReference type="STRING" id="1220579.GCA_001571345_02613"/>
<dbReference type="PANTHER" id="PTHR45825:SF11">
    <property type="entry name" value="ALPHA AMYLASE DOMAIN-CONTAINING PROTEIN"/>
    <property type="match status" value="1"/>
</dbReference>
<dbReference type="EC" id="2.4.1.21" evidence="8"/>
<proteinExistence type="inferred from homology"/>
<dbReference type="SUPFAM" id="SSF53756">
    <property type="entry name" value="UDP-Glycosyltransferase/glycogen phosphorylase"/>
    <property type="match status" value="1"/>
</dbReference>
<dbReference type="PANTHER" id="PTHR45825">
    <property type="entry name" value="GRANULE-BOUND STARCH SYNTHASE 1, CHLOROPLASTIC/AMYLOPLASTIC"/>
    <property type="match status" value="1"/>
</dbReference>
<feature type="domain" description="Glycosyl transferase family 1" evidence="9">
    <location>
        <begin position="311"/>
        <end position="452"/>
    </location>
</feature>
<reference evidence="11 12" key="1">
    <citation type="submission" date="2017-07" db="EMBL/GenBank/DDBJ databases">
        <title>A draft genome sequence of Komagataeibacter xylinus LMG 1515.</title>
        <authorList>
            <person name="Skraban J."/>
            <person name="Cleenwerck I."/>
            <person name="Vandamme P."/>
            <person name="Trcek J."/>
        </authorList>
    </citation>
    <scope>NUCLEOTIDE SEQUENCE [LARGE SCALE GENOMIC DNA]</scope>
    <source>
        <strain evidence="11 12">LMG 1515</strain>
    </source>
</reference>
<comment type="function">
    <text evidence="2 8">Synthesizes alpha-1,4-glucan chains using ADP-glucose.</text>
</comment>
<dbReference type="Pfam" id="PF00534">
    <property type="entry name" value="Glycos_transf_1"/>
    <property type="match status" value="1"/>
</dbReference>
<dbReference type="GO" id="GO:0009011">
    <property type="term" value="F:alpha-1,4-glucan glucosyltransferase (ADP-glucose donor) activity"/>
    <property type="evidence" value="ECO:0007669"/>
    <property type="project" value="UniProtKB-UniRule"/>
</dbReference>
<evidence type="ECO:0000256" key="2">
    <source>
        <dbReference type="ARBA" id="ARBA00002764"/>
    </source>
</evidence>
<evidence type="ECO:0000259" key="10">
    <source>
        <dbReference type="Pfam" id="PF08323"/>
    </source>
</evidence>
<dbReference type="Gene3D" id="3.40.50.2000">
    <property type="entry name" value="Glycogen Phosphorylase B"/>
    <property type="match status" value="2"/>
</dbReference>
<dbReference type="Pfam" id="PF08323">
    <property type="entry name" value="Glyco_transf_5"/>
    <property type="match status" value="1"/>
</dbReference>
<evidence type="ECO:0000313" key="12">
    <source>
        <dbReference type="Proteomes" id="UP000248257"/>
    </source>
</evidence>
<evidence type="ECO:0000313" key="11">
    <source>
        <dbReference type="EMBL" id="PYD56093.1"/>
    </source>
</evidence>